<dbReference type="CDD" id="cd00078">
    <property type="entry name" value="HECTc"/>
    <property type="match status" value="1"/>
</dbReference>
<feature type="compositionally biased region" description="Basic and acidic residues" evidence="11">
    <location>
        <begin position="322"/>
        <end position="333"/>
    </location>
</feature>
<keyword evidence="16" id="KW-1185">Reference proteome</keyword>
<accession>A0AAN9C109</accession>
<dbReference type="InterPro" id="IPR024928">
    <property type="entry name" value="E3_ub_ligase_SMURF1"/>
</dbReference>
<evidence type="ECO:0000256" key="10">
    <source>
        <dbReference type="PROSITE-ProRule" id="PRU00104"/>
    </source>
</evidence>
<dbReference type="PIRSF" id="PIRSF001569">
    <property type="entry name" value="E3_ub_ligase_SMURF1"/>
    <property type="match status" value="1"/>
</dbReference>
<evidence type="ECO:0000256" key="6">
    <source>
        <dbReference type="ARBA" id="ARBA00022737"/>
    </source>
</evidence>
<feature type="region of interest" description="Disordered" evidence="11">
    <location>
        <begin position="204"/>
        <end position="233"/>
    </location>
</feature>
<evidence type="ECO:0000256" key="3">
    <source>
        <dbReference type="ARBA" id="ARBA00004906"/>
    </source>
</evidence>
<feature type="domain" description="C2" evidence="12">
    <location>
        <begin position="18"/>
        <end position="142"/>
    </location>
</feature>
<dbReference type="PROSITE" id="PS50237">
    <property type="entry name" value="HECT"/>
    <property type="match status" value="1"/>
</dbReference>
<dbReference type="Gene3D" id="3.30.2410.10">
    <property type="entry name" value="Hect, E3 ligase catalytic domain"/>
    <property type="match status" value="1"/>
</dbReference>
<keyword evidence="4" id="KW-0963">Cytoplasm</keyword>
<dbReference type="Pfam" id="PF00397">
    <property type="entry name" value="WW"/>
    <property type="match status" value="4"/>
</dbReference>
<dbReference type="PROSITE" id="PS50020">
    <property type="entry name" value="WW_DOMAIN_2"/>
    <property type="match status" value="4"/>
</dbReference>
<dbReference type="PROSITE" id="PS01159">
    <property type="entry name" value="WW_DOMAIN_1"/>
    <property type="match status" value="4"/>
</dbReference>
<evidence type="ECO:0000256" key="11">
    <source>
        <dbReference type="SAM" id="MobiDB-lite"/>
    </source>
</evidence>
<dbReference type="Gene3D" id="2.20.70.10">
    <property type="match status" value="3"/>
</dbReference>
<dbReference type="SUPFAM" id="SSF49562">
    <property type="entry name" value="C2 domain (Calcium/lipid-binding domain, CaLB)"/>
    <property type="match status" value="1"/>
</dbReference>
<evidence type="ECO:0000259" key="12">
    <source>
        <dbReference type="PROSITE" id="PS50004"/>
    </source>
</evidence>
<dbReference type="GO" id="GO:0019871">
    <property type="term" value="F:sodium channel inhibitor activity"/>
    <property type="evidence" value="ECO:0007669"/>
    <property type="project" value="TreeGrafter"/>
</dbReference>
<dbReference type="EMBL" id="JBAMIC010000001">
    <property type="protein sequence ID" value="KAK7115362.1"/>
    <property type="molecule type" value="Genomic_DNA"/>
</dbReference>
<feature type="compositionally biased region" description="Basic residues" evidence="11">
    <location>
        <begin position="1"/>
        <end position="10"/>
    </location>
</feature>
<feature type="region of interest" description="Disordered" evidence="11">
    <location>
        <begin position="287"/>
        <end position="433"/>
    </location>
</feature>
<dbReference type="InterPro" id="IPR050409">
    <property type="entry name" value="E3_ubiq-protein_ligase"/>
</dbReference>
<dbReference type="Gene3D" id="3.90.1750.10">
    <property type="entry name" value="Hect, E3 ligase catalytic domains"/>
    <property type="match status" value="1"/>
</dbReference>
<evidence type="ECO:0000256" key="5">
    <source>
        <dbReference type="ARBA" id="ARBA00022679"/>
    </source>
</evidence>
<dbReference type="GO" id="GO:0006511">
    <property type="term" value="P:ubiquitin-dependent protein catabolic process"/>
    <property type="evidence" value="ECO:0007669"/>
    <property type="project" value="InterPro"/>
</dbReference>
<dbReference type="InterPro" id="IPR036020">
    <property type="entry name" value="WW_dom_sf"/>
</dbReference>
<dbReference type="SMART" id="SM00239">
    <property type="entry name" value="C2"/>
    <property type="match status" value="1"/>
</dbReference>
<keyword evidence="5 8" id="KW-0808">Transferase</keyword>
<dbReference type="FunFam" id="2.20.70.10:FF:000017">
    <property type="entry name" value="E3 ubiquitin-protein ligase"/>
    <property type="match status" value="1"/>
</dbReference>
<dbReference type="SUPFAM" id="SSF51045">
    <property type="entry name" value="WW domain"/>
    <property type="match status" value="4"/>
</dbReference>
<dbReference type="GO" id="GO:0048814">
    <property type="term" value="P:regulation of dendrite morphogenesis"/>
    <property type="evidence" value="ECO:0007669"/>
    <property type="project" value="TreeGrafter"/>
</dbReference>
<feature type="domain" description="WW" evidence="13">
    <location>
        <begin position="226"/>
        <end position="259"/>
    </location>
</feature>
<evidence type="ECO:0000259" key="14">
    <source>
        <dbReference type="PROSITE" id="PS50237"/>
    </source>
</evidence>
<feature type="domain" description="WW" evidence="13">
    <location>
        <begin position="375"/>
        <end position="408"/>
    </location>
</feature>
<keyword evidence="6" id="KW-0677">Repeat</keyword>
<comment type="pathway">
    <text evidence="3 8">Protein modification; protein ubiquitination.</text>
</comment>
<evidence type="ECO:0000259" key="13">
    <source>
        <dbReference type="PROSITE" id="PS50020"/>
    </source>
</evidence>
<feature type="domain" description="WW" evidence="13">
    <location>
        <begin position="439"/>
        <end position="472"/>
    </location>
</feature>
<evidence type="ECO:0000256" key="7">
    <source>
        <dbReference type="ARBA" id="ARBA00022786"/>
    </source>
</evidence>
<dbReference type="EC" id="2.3.2.26" evidence="8"/>
<dbReference type="Proteomes" id="UP001374579">
    <property type="component" value="Unassembled WGS sequence"/>
</dbReference>
<evidence type="ECO:0000256" key="8">
    <source>
        <dbReference type="PIRNR" id="PIRNR001569"/>
    </source>
</evidence>
<gene>
    <name evidence="15" type="ORF">V1264_001243</name>
</gene>
<dbReference type="Pfam" id="PF00632">
    <property type="entry name" value="HECT"/>
    <property type="match status" value="1"/>
</dbReference>
<feature type="compositionally biased region" description="Polar residues" evidence="11">
    <location>
        <begin position="334"/>
        <end position="347"/>
    </location>
</feature>
<dbReference type="PROSITE" id="PS50004">
    <property type="entry name" value="C2"/>
    <property type="match status" value="1"/>
</dbReference>
<dbReference type="InterPro" id="IPR035983">
    <property type="entry name" value="Hect_E3_ubiquitin_ligase"/>
</dbReference>
<comment type="catalytic activity">
    <reaction evidence="1 8">
        <text>S-ubiquitinyl-[E2 ubiquitin-conjugating enzyme]-L-cysteine + [acceptor protein]-L-lysine = [E2 ubiquitin-conjugating enzyme]-L-cysteine + N(6)-ubiquitinyl-[acceptor protein]-L-lysine.</text>
        <dbReference type="EC" id="2.3.2.26"/>
    </reaction>
</comment>
<comment type="caution">
    <text evidence="15">The sequence shown here is derived from an EMBL/GenBank/DDBJ whole genome shotgun (WGS) entry which is preliminary data.</text>
</comment>
<dbReference type="FunFam" id="3.90.1750.10:FF:000001">
    <property type="entry name" value="E3 ubiquitin-protein ligase NEDD4-like"/>
    <property type="match status" value="1"/>
</dbReference>
<feature type="active site" description="Glycyl thioester intermediate" evidence="9 10">
    <location>
        <position position="831"/>
    </location>
</feature>
<evidence type="ECO:0000313" key="15">
    <source>
        <dbReference type="EMBL" id="KAK7115362.1"/>
    </source>
</evidence>
<keyword evidence="7 8" id="KW-0833">Ubl conjugation pathway</keyword>
<dbReference type="CDD" id="cd04033">
    <property type="entry name" value="C2_NEDD4_NEDD4L"/>
    <property type="match status" value="1"/>
</dbReference>
<dbReference type="FunFam" id="2.60.40.150:FF:000289">
    <property type="entry name" value="E3 ubiquitin-protein ligase"/>
    <property type="match status" value="1"/>
</dbReference>
<dbReference type="Gene3D" id="2.60.40.150">
    <property type="entry name" value="C2 domain"/>
    <property type="match status" value="1"/>
</dbReference>
<reference evidence="15 16" key="1">
    <citation type="submission" date="2024-02" db="EMBL/GenBank/DDBJ databases">
        <title>Chromosome-scale genome assembly of the rough periwinkle Littorina saxatilis.</title>
        <authorList>
            <person name="De Jode A."/>
            <person name="Faria R."/>
            <person name="Formenti G."/>
            <person name="Sims Y."/>
            <person name="Smith T.P."/>
            <person name="Tracey A."/>
            <person name="Wood J.M.D."/>
            <person name="Zagrodzka Z.B."/>
            <person name="Johannesson K."/>
            <person name="Butlin R.K."/>
            <person name="Leder E.H."/>
        </authorList>
    </citation>
    <scope>NUCLEOTIDE SEQUENCE [LARGE SCALE GENOMIC DNA]</scope>
    <source>
        <strain evidence="15">Snail1</strain>
        <tissue evidence="15">Muscle</tissue>
    </source>
</reference>
<dbReference type="GO" id="GO:0005737">
    <property type="term" value="C:cytoplasm"/>
    <property type="evidence" value="ECO:0007669"/>
    <property type="project" value="UniProtKB-SubCell"/>
</dbReference>
<dbReference type="PANTHER" id="PTHR11254:SF440">
    <property type="entry name" value="E3 UBIQUITIN-PROTEIN LIGASE NEDD-4"/>
    <property type="match status" value="1"/>
</dbReference>
<evidence type="ECO:0000256" key="4">
    <source>
        <dbReference type="ARBA" id="ARBA00022490"/>
    </source>
</evidence>
<evidence type="ECO:0000313" key="16">
    <source>
        <dbReference type="Proteomes" id="UP001374579"/>
    </source>
</evidence>
<dbReference type="GO" id="GO:0061630">
    <property type="term" value="F:ubiquitin protein ligase activity"/>
    <property type="evidence" value="ECO:0007669"/>
    <property type="project" value="UniProtKB-EC"/>
</dbReference>
<dbReference type="InterPro" id="IPR000008">
    <property type="entry name" value="C2_dom"/>
</dbReference>
<evidence type="ECO:0000256" key="9">
    <source>
        <dbReference type="PIRSR" id="PIRSR001569-1"/>
    </source>
</evidence>
<organism evidence="15 16">
    <name type="scientific">Littorina saxatilis</name>
    <dbReference type="NCBI Taxonomy" id="31220"/>
    <lineage>
        <taxon>Eukaryota</taxon>
        <taxon>Metazoa</taxon>
        <taxon>Spiralia</taxon>
        <taxon>Lophotrochozoa</taxon>
        <taxon>Mollusca</taxon>
        <taxon>Gastropoda</taxon>
        <taxon>Caenogastropoda</taxon>
        <taxon>Littorinimorpha</taxon>
        <taxon>Littorinoidea</taxon>
        <taxon>Littorinidae</taxon>
        <taxon>Littorina</taxon>
    </lineage>
</organism>
<dbReference type="GO" id="GO:0016567">
    <property type="term" value="P:protein ubiquitination"/>
    <property type="evidence" value="ECO:0007669"/>
    <property type="project" value="TreeGrafter"/>
</dbReference>
<comment type="subcellular location">
    <subcellularLocation>
        <location evidence="2">Cytoplasm</location>
    </subcellularLocation>
</comment>
<dbReference type="SUPFAM" id="SSF56204">
    <property type="entry name" value="Hect, E3 ligase catalytic domain"/>
    <property type="match status" value="1"/>
</dbReference>
<dbReference type="InterPro" id="IPR001202">
    <property type="entry name" value="WW_dom"/>
</dbReference>
<dbReference type="FunFam" id="3.30.2160.10:FF:000001">
    <property type="entry name" value="E3 ubiquitin-protein ligase NEDD4-like"/>
    <property type="match status" value="1"/>
</dbReference>
<sequence>MSSRRRRRRSSNTSSTSSPGDLASLQRQNDTTGTTRLLRIKVIEGVNLAKKDIFGASDPYVRISLYRGDREEGLIDTKQTKVVKKTLNPKWNQEFLFRVNPRDNVLLLEVFDLNRVTRDDFLGLVEIPLHFMGIGVEATGRDIPCKNWVLRPRTTKSRVRGHLTLYMAYLPSENSPDAAEDTASGQTANEPGWELLDMDSALNEAGASGPINEENSEAAPSSDNPEPLPTGWEERIDQHGRTYYVNHNSRTTQWARPTASRTLPTDWEERTDANGRSYYVNHRTRVSQWDFPSGSPDQQTEQDLQRQRSVEVAQLYRQRRHISQEDTLSREDTASINSSASESDLSQPPQPPEDRRQLHRRSAPVQQETTEEEEEPLPAGWAMGHAPNGRPFFIDHNDHRTTWDDPRKPRERSGSTRSHNSPTPLFRSNSTDDLLNSLGPLPPGWEERTHADGRVFYIDHNTRGTQWEDPRLQKLGGPAVPYSRDYKRKYEYFRSKLRKPSNLPNKIDIKVTRRNVMEDSFRVITTIKNTDYLKTRLWIEFDGEVGLDYGGVAREWFYLLSKEMFNPYYGLFEYSAVDNYTLQINNLSGILNEDHLTYFEFIGRVAGMAIFHGKLLDAFFIRPFYKMMLKKPIVLGDMESVDSEYFNSMVWIKDNDPSDLELHFSVEEDHFGEITELDLIPNGRDIPVTDENKLKYIDEVIKWRFVSSVEVQMKAFMKGVNALIPQNLLQIFDENELELLMCGLQDIDVNDWKQHTAYKGEYNPNHPVIISFWKAVYSFNNEMRSRLLQFVTGTSRVPMNGFAELYGSNGPQLFTIEKWGIPTQLPRAHTCFNRMDLPPYESYASLRSKLVTAVENAQGFEGVD</sequence>
<protein>
    <recommendedName>
        <fullName evidence="8">E3 ubiquitin-protein ligase</fullName>
        <ecNumber evidence="8">2.3.2.26</ecNumber>
    </recommendedName>
</protein>
<dbReference type="Pfam" id="PF00168">
    <property type="entry name" value="C2"/>
    <property type="match status" value="1"/>
</dbReference>
<evidence type="ECO:0000256" key="2">
    <source>
        <dbReference type="ARBA" id="ARBA00004496"/>
    </source>
</evidence>
<dbReference type="GO" id="GO:0051049">
    <property type="term" value="P:regulation of transport"/>
    <property type="evidence" value="ECO:0007669"/>
    <property type="project" value="UniProtKB-ARBA"/>
</dbReference>
<feature type="domain" description="HECT" evidence="14">
    <location>
        <begin position="529"/>
        <end position="863"/>
    </location>
</feature>
<name>A0AAN9C109_9CAEN</name>
<feature type="compositionally biased region" description="Basic and acidic residues" evidence="11">
    <location>
        <begin position="393"/>
        <end position="414"/>
    </location>
</feature>
<evidence type="ECO:0000256" key="1">
    <source>
        <dbReference type="ARBA" id="ARBA00000885"/>
    </source>
</evidence>
<feature type="region of interest" description="Disordered" evidence="11">
    <location>
        <begin position="1"/>
        <end position="29"/>
    </location>
</feature>
<dbReference type="PANTHER" id="PTHR11254">
    <property type="entry name" value="HECT DOMAIN UBIQUITIN-PROTEIN LIGASE"/>
    <property type="match status" value="1"/>
</dbReference>
<dbReference type="SMART" id="SM00119">
    <property type="entry name" value="HECTc"/>
    <property type="match status" value="1"/>
</dbReference>
<dbReference type="AlphaFoldDB" id="A0AAN9C109"/>
<dbReference type="SMART" id="SM00456">
    <property type="entry name" value="WW"/>
    <property type="match status" value="4"/>
</dbReference>
<proteinExistence type="predicted"/>
<dbReference type="InterPro" id="IPR035892">
    <property type="entry name" value="C2_domain_sf"/>
</dbReference>
<feature type="domain" description="WW" evidence="13">
    <location>
        <begin position="261"/>
        <end position="294"/>
    </location>
</feature>
<dbReference type="FunFam" id="3.30.2410.10:FF:000001">
    <property type="entry name" value="E3 ubiquitin-protein ligase NEDD4-like"/>
    <property type="match status" value="1"/>
</dbReference>
<dbReference type="InterPro" id="IPR000569">
    <property type="entry name" value="HECT_dom"/>
</dbReference>
<dbReference type="CDD" id="cd00201">
    <property type="entry name" value="WW"/>
    <property type="match status" value="4"/>
</dbReference>
<dbReference type="Gene3D" id="3.30.2160.10">
    <property type="entry name" value="Hect, E3 ligase catalytic domain"/>
    <property type="match status" value="1"/>
</dbReference>
<feature type="compositionally biased region" description="Polar residues" evidence="11">
    <location>
        <begin position="415"/>
        <end position="433"/>
    </location>
</feature>